<reference evidence="4 5" key="1">
    <citation type="journal article" date="2018" name="Int. J. Syst. Evol. Microbiol.">
        <title>Glycomyces paridis sp. nov., isolated from the medicinal plant Paris polyphylla.</title>
        <authorList>
            <person name="Fang X.M."/>
            <person name="Bai J.L."/>
            <person name="Su J."/>
            <person name="Zhao L.L."/>
            <person name="Liu H.Y."/>
            <person name="Ma B.P."/>
            <person name="Zhang Y.Q."/>
            <person name="Yu L.Y."/>
        </authorList>
    </citation>
    <scope>NUCLEOTIDE SEQUENCE [LARGE SCALE GENOMIC DNA]</scope>
    <source>
        <strain evidence="4 5">CPCC 204357</strain>
    </source>
</reference>
<name>A0A4S8PHK2_9ACTN</name>
<dbReference type="PANTHER" id="PTHR21363">
    <property type="entry name" value="PREPHENATE DEHYDROGENASE"/>
    <property type="match status" value="1"/>
</dbReference>
<accession>A0A4S8PHK2</accession>
<dbReference type="OrthoDB" id="9802008at2"/>
<dbReference type="RefSeq" id="WP_136528933.1">
    <property type="nucleotide sequence ID" value="NZ_STGX01000004.1"/>
</dbReference>
<dbReference type="AlphaFoldDB" id="A0A4S8PHK2"/>
<dbReference type="InterPro" id="IPR003099">
    <property type="entry name" value="Prephen_DH"/>
</dbReference>
<evidence type="ECO:0000313" key="5">
    <source>
        <dbReference type="Proteomes" id="UP000305792"/>
    </source>
</evidence>
<dbReference type="Proteomes" id="UP000305792">
    <property type="component" value="Unassembled WGS sequence"/>
</dbReference>
<protein>
    <submittedName>
        <fullName evidence="4">Prephenate dehydrogenase/arogenate dehydrogenase family protein</fullName>
    </submittedName>
</protein>
<dbReference type="GO" id="GO:0070403">
    <property type="term" value="F:NAD+ binding"/>
    <property type="evidence" value="ECO:0007669"/>
    <property type="project" value="InterPro"/>
</dbReference>
<proteinExistence type="inferred from homology"/>
<evidence type="ECO:0000256" key="1">
    <source>
        <dbReference type="ARBA" id="ARBA00007964"/>
    </source>
</evidence>
<feature type="domain" description="Prephenate/arogenate dehydrogenase" evidence="3">
    <location>
        <begin position="1"/>
        <end position="284"/>
    </location>
</feature>
<evidence type="ECO:0000313" key="4">
    <source>
        <dbReference type="EMBL" id="THV30060.1"/>
    </source>
</evidence>
<dbReference type="GO" id="GO:0006571">
    <property type="term" value="P:tyrosine biosynthetic process"/>
    <property type="evidence" value="ECO:0007669"/>
    <property type="project" value="InterPro"/>
</dbReference>
<dbReference type="PROSITE" id="PS51176">
    <property type="entry name" value="PDH_ADH"/>
    <property type="match status" value="1"/>
</dbReference>
<dbReference type="InterPro" id="IPR046825">
    <property type="entry name" value="PDH_C"/>
</dbReference>
<comment type="similarity">
    <text evidence="1">Belongs to the prephenate/arogenate dehydrogenase family.</text>
</comment>
<dbReference type="GO" id="GO:0004665">
    <property type="term" value="F:prephenate dehydrogenase (NADP+) activity"/>
    <property type="evidence" value="ECO:0007669"/>
    <property type="project" value="InterPro"/>
</dbReference>
<comment type="caution">
    <text evidence="4">The sequence shown here is derived from an EMBL/GenBank/DDBJ whole genome shotgun (WGS) entry which is preliminary data.</text>
</comment>
<keyword evidence="5" id="KW-1185">Reference proteome</keyword>
<dbReference type="InterPro" id="IPR046826">
    <property type="entry name" value="PDH_N"/>
</dbReference>
<dbReference type="SUPFAM" id="SSF48179">
    <property type="entry name" value="6-phosphogluconate dehydrogenase C-terminal domain-like"/>
    <property type="match status" value="1"/>
</dbReference>
<dbReference type="Pfam" id="PF02153">
    <property type="entry name" value="PDH_N"/>
    <property type="match status" value="1"/>
</dbReference>
<organism evidence="4 5">
    <name type="scientific">Glycomyces paridis</name>
    <dbReference type="NCBI Taxonomy" id="2126555"/>
    <lineage>
        <taxon>Bacteria</taxon>
        <taxon>Bacillati</taxon>
        <taxon>Actinomycetota</taxon>
        <taxon>Actinomycetes</taxon>
        <taxon>Glycomycetales</taxon>
        <taxon>Glycomycetaceae</taxon>
        <taxon>Glycomyces</taxon>
    </lineage>
</organism>
<gene>
    <name evidence="4" type="ORF">E9998_06695</name>
</gene>
<dbReference type="Gene3D" id="3.40.50.720">
    <property type="entry name" value="NAD(P)-binding Rossmann-like Domain"/>
    <property type="match status" value="1"/>
</dbReference>
<dbReference type="Gene3D" id="1.10.3660.10">
    <property type="entry name" value="6-phosphogluconate dehydrogenase C-terminal like domain"/>
    <property type="match status" value="1"/>
</dbReference>
<dbReference type="Pfam" id="PF20463">
    <property type="entry name" value="PDH_C"/>
    <property type="match status" value="1"/>
</dbReference>
<evidence type="ECO:0000259" key="3">
    <source>
        <dbReference type="PROSITE" id="PS51176"/>
    </source>
</evidence>
<dbReference type="SUPFAM" id="SSF51735">
    <property type="entry name" value="NAD(P)-binding Rossmann-fold domains"/>
    <property type="match status" value="1"/>
</dbReference>
<dbReference type="GO" id="GO:0008977">
    <property type="term" value="F:prephenate dehydrogenase (NAD+) activity"/>
    <property type="evidence" value="ECO:0007669"/>
    <property type="project" value="InterPro"/>
</dbReference>
<dbReference type="PANTHER" id="PTHR21363:SF0">
    <property type="entry name" value="PREPHENATE DEHYDROGENASE [NADP(+)]"/>
    <property type="match status" value="1"/>
</dbReference>
<evidence type="ECO:0000256" key="2">
    <source>
        <dbReference type="ARBA" id="ARBA00023002"/>
    </source>
</evidence>
<keyword evidence="2" id="KW-0560">Oxidoreductase</keyword>
<dbReference type="InterPro" id="IPR036291">
    <property type="entry name" value="NAD(P)-bd_dom_sf"/>
</dbReference>
<dbReference type="InterPro" id="IPR008927">
    <property type="entry name" value="6-PGluconate_DH-like_C_sf"/>
</dbReference>
<dbReference type="EMBL" id="STGX01000004">
    <property type="protein sequence ID" value="THV30060.1"/>
    <property type="molecule type" value="Genomic_DNA"/>
</dbReference>
<dbReference type="InterPro" id="IPR050812">
    <property type="entry name" value="Preph/Arog_dehydrog"/>
</dbReference>
<sequence>MRVAVAGLGLIGGSVALALAEAGHDVIGHDPDPATREAAAAHVAVAADPAALLDSEVAVVAAPVKRLASVAAETFPPDRYRGLVTDTASVKAAAARAFAGHARFVGGHPMAGKETAGFASAEPGLFRGRVWVLCLERGVRPAGRGGTDVGDWATLARLWTSIGARVVPATATDHDRAAARISHVEHLVAAALVRVADDPLSRALAAGSFRDGTRVAASPTALVAGMVAGNGPEVRSALVDLGMELDRARWATEVREERPEAIAEWFDGARELRASWPPEPGAVERTALERESLLALGAAGGWVEAVEDEVALCRRPRVQSTS</sequence>